<protein>
    <submittedName>
        <fullName evidence="1">Uncharacterized protein</fullName>
    </submittedName>
</protein>
<gene>
    <name evidence="1" type="ORF">M9H77_12402</name>
</gene>
<reference evidence="2" key="1">
    <citation type="journal article" date="2023" name="Nat. Plants">
        <title>Single-cell RNA sequencing provides a high-resolution roadmap for understanding the multicellular compartmentation of specialized metabolism.</title>
        <authorList>
            <person name="Sun S."/>
            <person name="Shen X."/>
            <person name="Li Y."/>
            <person name="Li Y."/>
            <person name="Wang S."/>
            <person name="Li R."/>
            <person name="Zhang H."/>
            <person name="Shen G."/>
            <person name="Guo B."/>
            <person name="Wei J."/>
            <person name="Xu J."/>
            <person name="St-Pierre B."/>
            <person name="Chen S."/>
            <person name="Sun C."/>
        </authorList>
    </citation>
    <scope>NUCLEOTIDE SEQUENCE [LARGE SCALE GENOMIC DNA]</scope>
</reference>
<comment type="caution">
    <text evidence="1">The sequence shown here is derived from an EMBL/GenBank/DDBJ whole genome shotgun (WGS) entry which is preliminary data.</text>
</comment>
<keyword evidence="2" id="KW-1185">Reference proteome</keyword>
<evidence type="ECO:0000313" key="2">
    <source>
        <dbReference type="Proteomes" id="UP001060085"/>
    </source>
</evidence>
<proteinExistence type="predicted"/>
<name>A0ACC0BHH2_CATRO</name>
<dbReference type="Proteomes" id="UP001060085">
    <property type="component" value="Linkage Group LG03"/>
</dbReference>
<evidence type="ECO:0000313" key="1">
    <source>
        <dbReference type="EMBL" id="KAI5672038.1"/>
    </source>
</evidence>
<accession>A0ACC0BHH2</accession>
<dbReference type="EMBL" id="CM044703">
    <property type="protein sequence ID" value="KAI5672038.1"/>
    <property type="molecule type" value="Genomic_DNA"/>
</dbReference>
<sequence>MSRACAATAGPRYGRWAGTGVAGGPSTRGGPSARGVEWSWAAGASRPWWAAVVRYLSPSWAMCGVRSDVAGPVPWLERSVKATGVMCWAASSTWATVVGVVYRAAFSTWVAVVGVCGAGLGQTLLSGLLFLGWPLVLLHPAAAFCLARKSPSSRFAATTKKTSSGSRRRSAIIAGKRRNISPKVLIQDPMKIRLRLLPVPETRIGNLTMYIPSCGLLSLSYQKPSLCEIFEHTMPAFMESFQSSNRMVPDFTRSSMREPERISRNAPEWFTGVYNSPSSSSLSSSNSDRLEMASLRPIGQFHRRHH</sequence>
<organism evidence="1 2">
    <name type="scientific">Catharanthus roseus</name>
    <name type="common">Madagascar periwinkle</name>
    <name type="synonym">Vinca rosea</name>
    <dbReference type="NCBI Taxonomy" id="4058"/>
    <lineage>
        <taxon>Eukaryota</taxon>
        <taxon>Viridiplantae</taxon>
        <taxon>Streptophyta</taxon>
        <taxon>Embryophyta</taxon>
        <taxon>Tracheophyta</taxon>
        <taxon>Spermatophyta</taxon>
        <taxon>Magnoliopsida</taxon>
        <taxon>eudicotyledons</taxon>
        <taxon>Gunneridae</taxon>
        <taxon>Pentapetalae</taxon>
        <taxon>asterids</taxon>
        <taxon>lamiids</taxon>
        <taxon>Gentianales</taxon>
        <taxon>Apocynaceae</taxon>
        <taxon>Rauvolfioideae</taxon>
        <taxon>Vinceae</taxon>
        <taxon>Catharanthinae</taxon>
        <taxon>Catharanthus</taxon>
    </lineage>
</organism>